<dbReference type="PANTHER" id="PTHR30290">
    <property type="entry name" value="PERIPLASMIC BINDING COMPONENT OF ABC TRANSPORTER"/>
    <property type="match status" value="1"/>
</dbReference>
<proteinExistence type="predicted"/>
<dbReference type="Gene3D" id="3.10.105.10">
    <property type="entry name" value="Dipeptide-binding Protein, Domain 3"/>
    <property type="match status" value="1"/>
</dbReference>
<dbReference type="CDD" id="cd08497">
    <property type="entry name" value="MbnE-like"/>
    <property type="match status" value="1"/>
</dbReference>
<dbReference type="InterPro" id="IPR030678">
    <property type="entry name" value="Peptide/Ni-bd"/>
</dbReference>
<dbReference type="GO" id="GO:0043190">
    <property type="term" value="C:ATP-binding cassette (ABC) transporter complex"/>
    <property type="evidence" value="ECO:0007669"/>
    <property type="project" value="InterPro"/>
</dbReference>
<accession>A0A0J8JNU3</accession>
<dbReference type="Gene3D" id="3.40.190.10">
    <property type="entry name" value="Periplasmic binding protein-like II"/>
    <property type="match status" value="1"/>
</dbReference>
<evidence type="ECO:0000259" key="3">
    <source>
        <dbReference type="Pfam" id="PF00496"/>
    </source>
</evidence>
<reference evidence="4 5" key="1">
    <citation type="submission" date="2015-04" db="EMBL/GenBank/DDBJ databases">
        <title>Draft Genome Sequence of the Novel Agar-Digesting Marine Bacterium Q1.</title>
        <authorList>
            <person name="Li Y."/>
            <person name="Li D."/>
            <person name="Chen G."/>
            <person name="Du Z."/>
        </authorList>
    </citation>
    <scope>NUCLEOTIDE SEQUENCE [LARGE SCALE GENOMIC DNA]</scope>
    <source>
        <strain evidence="4 5">Q1</strain>
    </source>
</reference>
<dbReference type="GO" id="GO:1904680">
    <property type="term" value="F:peptide transmembrane transporter activity"/>
    <property type="evidence" value="ECO:0007669"/>
    <property type="project" value="TreeGrafter"/>
</dbReference>
<dbReference type="InterPro" id="IPR000914">
    <property type="entry name" value="SBP_5_dom"/>
</dbReference>
<evidence type="ECO:0000256" key="1">
    <source>
        <dbReference type="ARBA" id="ARBA00022729"/>
    </source>
</evidence>
<dbReference type="GO" id="GO:0015833">
    <property type="term" value="P:peptide transport"/>
    <property type="evidence" value="ECO:0007669"/>
    <property type="project" value="TreeGrafter"/>
</dbReference>
<sequence>MMSKRTHLLFTCLISLSTFFSFHSSATNSSQNQVKIIKSHAIAMRGEAKYPADFKHWDYVNPNAPKGGTIKTATQGTFDNFNRYAQRGSSPSGIDGLFDSLMTSNDDEIQVLYGLIAEYIEYPTDYGWAIFHINPKAKFQDGKAITAHDVEFSFNLFYTQGVPQFKKYFEGVTVKALDDSRVKFTLPKKDKALMVALADTTIFPQHYYQDKDFSEPFKSPPLGSGPYKVFDYQMGKQITYQIDPNYWAVKHPTNAGRLNFEFEKIDYYLDETVLLEAFKKGEYDFKQENVAKNWVTQYKGGNFENGNIVKEEISHQVPTGNSAFVFNVQKPQFQDRRVRLALSYLFDFEWTNKNFFYGDYQRNYSYFMNTDYASSGLPKGQELDILNQYKDKLPAELFSQAFELSKTDGSGNIRNQIRSALRLFKQAGYQLKDKKLVDKNGKQFEFELLLFRASTERVAVPFQQNIEKIGGKMNIRLVSDSSQYINRVRERDFDMISRAFAGYPTESLKIQWHTSYLNSTYNWVGANDPMIDNLVDKIAELQQDEVQLTQYARAFDRILLWNYYSIPQWHLSKYRVAYWNKFSRPNTVPKYDLGADTWWYDETKASTIKKN</sequence>
<organism evidence="4 5">
    <name type="scientific">Catenovulum maritimum</name>
    <dbReference type="NCBI Taxonomy" id="1513271"/>
    <lineage>
        <taxon>Bacteria</taxon>
        <taxon>Pseudomonadati</taxon>
        <taxon>Pseudomonadota</taxon>
        <taxon>Gammaproteobacteria</taxon>
        <taxon>Alteromonadales</taxon>
        <taxon>Alteromonadaceae</taxon>
        <taxon>Catenovulum</taxon>
    </lineage>
</organism>
<dbReference type="EMBL" id="LAZL01000005">
    <property type="protein sequence ID" value="KMT66306.1"/>
    <property type="molecule type" value="Genomic_DNA"/>
</dbReference>
<gene>
    <name evidence="4" type="ORF">XM47_04765</name>
</gene>
<evidence type="ECO:0000313" key="5">
    <source>
        <dbReference type="Proteomes" id="UP000037600"/>
    </source>
</evidence>
<dbReference type="InterPro" id="IPR039424">
    <property type="entry name" value="SBP_5"/>
</dbReference>
<comment type="caution">
    <text evidence="4">The sequence shown here is derived from an EMBL/GenBank/DDBJ whole genome shotgun (WGS) entry which is preliminary data.</text>
</comment>
<dbReference type="Pfam" id="PF00496">
    <property type="entry name" value="SBP_bac_5"/>
    <property type="match status" value="1"/>
</dbReference>
<dbReference type="GO" id="GO:0030288">
    <property type="term" value="C:outer membrane-bounded periplasmic space"/>
    <property type="evidence" value="ECO:0007669"/>
    <property type="project" value="TreeGrafter"/>
</dbReference>
<evidence type="ECO:0000313" key="4">
    <source>
        <dbReference type="EMBL" id="KMT66306.1"/>
    </source>
</evidence>
<dbReference type="Proteomes" id="UP000037600">
    <property type="component" value="Unassembled WGS sequence"/>
</dbReference>
<feature type="domain" description="Solute-binding protein family 5" evidence="3">
    <location>
        <begin position="115"/>
        <end position="506"/>
    </location>
</feature>
<dbReference type="GO" id="GO:0042884">
    <property type="term" value="P:microcin transport"/>
    <property type="evidence" value="ECO:0007669"/>
    <property type="project" value="TreeGrafter"/>
</dbReference>
<dbReference type="RefSeq" id="WP_077066476.1">
    <property type="nucleotide sequence ID" value="NZ_KQ130484.1"/>
</dbReference>
<keyword evidence="5" id="KW-1185">Reference proteome</keyword>
<name>A0A0J8JNU3_9ALTE</name>
<keyword evidence="1 2" id="KW-0732">Signal</keyword>
<dbReference type="AlphaFoldDB" id="A0A0J8JNU3"/>
<dbReference type="PANTHER" id="PTHR30290:SF64">
    <property type="entry name" value="ABC TRANSPORTER PERIPLASMIC BINDING PROTEIN"/>
    <property type="match status" value="1"/>
</dbReference>
<dbReference type="PATRIC" id="fig|1513271.3.peg.988"/>
<feature type="chain" id="PRO_5005301351" evidence="2">
    <location>
        <begin position="27"/>
        <end position="611"/>
    </location>
</feature>
<feature type="signal peptide" evidence="2">
    <location>
        <begin position="1"/>
        <end position="26"/>
    </location>
</feature>
<dbReference type="SUPFAM" id="SSF53850">
    <property type="entry name" value="Periplasmic binding protein-like II"/>
    <property type="match status" value="1"/>
</dbReference>
<protein>
    <submittedName>
        <fullName evidence="4">Antibiotic ABC transporter substrate-binding protein</fullName>
    </submittedName>
</protein>
<dbReference type="PIRSF" id="PIRSF002741">
    <property type="entry name" value="MppA"/>
    <property type="match status" value="1"/>
</dbReference>
<dbReference type="STRING" id="1513271.XM47_04765"/>
<evidence type="ECO:0000256" key="2">
    <source>
        <dbReference type="SAM" id="SignalP"/>
    </source>
</evidence>